<feature type="domain" description="PRD" evidence="2">
    <location>
        <begin position="65"/>
        <end position="170"/>
    </location>
</feature>
<feature type="domain" description="PRD" evidence="2">
    <location>
        <begin position="171"/>
        <end position="280"/>
    </location>
</feature>
<dbReference type="NCBIfam" id="NF046042">
    <property type="entry name" value="LicT"/>
    <property type="match status" value="1"/>
</dbReference>
<evidence type="ECO:0000256" key="1">
    <source>
        <dbReference type="ARBA" id="ARBA00022737"/>
    </source>
</evidence>
<proteinExistence type="predicted"/>
<reference evidence="3" key="2">
    <citation type="journal article" date="2021" name="PeerJ">
        <title>Extensive microbial diversity within the chicken gut microbiome revealed by metagenomics and culture.</title>
        <authorList>
            <person name="Gilroy R."/>
            <person name="Ravi A."/>
            <person name="Getino M."/>
            <person name="Pursley I."/>
            <person name="Horton D.L."/>
            <person name="Alikhan N.F."/>
            <person name="Baker D."/>
            <person name="Gharbi K."/>
            <person name="Hall N."/>
            <person name="Watson M."/>
            <person name="Adriaenssens E.M."/>
            <person name="Foster-Nyarko E."/>
            <person name="Jarju S."/>
            <person name="Secka A."/>
            <person name="Antonio M."/>
            <person name="Oren A."/>
            <person name="Chaudhuri R.R."/>
            <person name="La Ragione R."/>
            <person name="Hildebrand F."/>
            <person name="Pallen M.J."/>
        </authorList>
    </citation>
    <scope>NUCLEOTIDE SEQUENCE</scope>
    <source>
        <strain evidence="3">CHK187-14744</strain>
    </source>
</reference>
<evidence type="ECO:0000313" key="4">
    <source>
        <dbReference type="Proteomes" id="UP000824164"/>
    </source>
</evidence>
<organism evidence="3 4">
    <name type="scientific">Candidatus Onthocola gallistercoris</name>
    <dbReference type="NCBI Taxonomy" id="2840876"/>
    <lineage>
        <taxon>Bacteria</taxon>
        <taxon>Bacillati</taxon>
        <taxon>Bacillota</taxon>
        <taxon>Bacilli</taxon>
        <taxon>Candidatus Onthocola</taxon>
    </lineage>
</organism>
<dbReference type="InterPro" id="IPR036634">
    <property type="entry name" value="PRD_sf"/>
</dbReference>
<comment type="caution">
    <text evidence="3">The sequence shown here is derived from an EMBL/GenBank/DDBJ whole genome shotgun (WGS) entry which is preliminary data.</text>
</comment>
<dbReference type="SMART" id="SM01061">
    <property type="entry name" value="CAT_RBD"/>
    <property type="match status" value="1"/>
</dbReference>
<dbReference type="SUPFAM" id="SSF63520">
    <property type="entry name" value="PTS-regulatory domain, PRD"/>
    <property type="match status" value="2"/>
</dbReference>
<evidence type="ECO:0000313" key="3">
    <source>
        <dbReference type="EMBL" id="HIU03459.1"/>
    </source>
</evidence>
<dbReference type="AlphaFoldDB" id="A0A9D1HIA1"/>
<dbReference type="Gene3D" id="1.10.1790.10">
    <property type="entry name" value="PRD domain"/>
    <property type="match status" value="2"/>
</dbReference>
<dbReference type="EMBL" id="DVLT01000056">
    <property type="protein sequence ID" value="HIU03459.1"/>
    <property type="molecule type" value="Genomic_DNA"/>
</dbReference>
<evidence type="ECO:0000259" key="2">
    <source>
        <dbReference type="PROSITE" id="PS51372"/>
    </source>
</evidence>
<reference evidence="3" key="1">
    <citation type="submission" date="2020-10" db="EMBL/GenBank/DDBJ databases">
        <authorList>
            <person name="Gilroy R."/>
        </authorList>
    </citation>
    <scope>NUCLEOTIDE SEQUENCE</scope>
    <source>
        <strain evidence="3">CHK187-14744</strain>
    </source>
</reference>
<protein>
    <submittedName>
        <fullName evidence="3">PRD domain-containing protein</fullName>
    </submittedName>
</protein>
<dbReference type="InterPro" id="IPR011608">
    <property type="entry name" value="PRD"/>
</dbReference>
<sequence length="281" mass="32850">MTIEKVINNNIVSAVDDTGTEIVAMGRGLGFGAKPGDRINEKKLEKVFYIQNRTVVEQLKELLVNMPVEYLEMTNDIVNFAQSEMKLQLNQSIYVTLSDHINFAIARHKEGISLENAILWEIKRFYKQEFRVGEYAVQVLKERLGVHFTEDEAGFIALHFVNAEYGTNISDAANFPQMLTDILDIVKREMQVAFDEESLHYERFVTHIKFLIQRIYRKEVLQDEEAEMAQMFRRKYPREYDCSLKVASYIEQVTGSEISEEERMYLLIHIRRVLMDESRNS</sequence>
<dbReference type="Pfam" id="PF03123">
    <property type="entry name" value="CAT_RBD"/>
    <property type="match status" value="1"/>
</dbReference>
<dbReference type="PROSITE" id="PS51372">
    <property type="entry name" value="PRD_2"/>
    <property type="match status" value="2"/>
</dbReference>
<keyword evidence="1" id="KW-0677">Repeat</keyword>
<dbReference type="InterPro" id="IPR036650">
    <property type="entry name" value="CAT_RNA-bd_dom_sf"/>
</dbReference>
<dbReference type="Gene3D" id="2.30.24.10">
    <property type="entry name" value="CAT RNA-binding domain"/>
    <property type="match status" value="1"/>
</dbReference>
<dbReference type="InterPro" id="IPR004341">
    <property type="entry name" value="CAT_RNA-bd_dom"/>
</dbReference>
<dbReference type="PANTHER" id="PTHR30185">
    <property type="entry name" value="CRYPTIC BETA-GLUCOSIDE BGL OPERON ANTITERMINATOR"/>
    <property type="match status" value="1"/>
</dbReference>
<dbReference type="GO" id="GO:0003723">
    <property type="term" value="F:RNA binding"/>
    <property type="evidence" value="ECO:0007669"/>
    <property type="project" value="InterPro"/>
</dbReference>
<accession>A0A9D1HIA1</accession>
<dbReference type="PANTHER" id="PTHR30185:SF15">
    <property type="entry name" value="CRYPTIC BETA-GLUCOSIDE BGL OPERON ANTITERMINATOR"/>
    <property type="match status" value="1"/>
</dbReference>
<dbReference type="InterPro" id="IPR050661">
    <property type="entry name" value="BglG_antiterminators"/>
</dbReference>
<dbReference type="Proteomes" id="UP000824164">
    <property type="component" value="Unassembled WGS sequence"/>
</dbReference>
<gene>
    <name evidence="3" type="ORF">IAB63_09440</name>
</gene>
<dbReference type="GO" id="GO:0006355">
    <property type="term" value="P:regulation of DNA-templated transcription"/>
    <property type="evidence" value="ECO:0007669"/>
    <property type="project" value="InterPro"/>
</dbReference>
<name>A0A9D1HIA1_9FIRM</name>
<dbReference type="SUPFAM" id="SSF50151">
    <property type="entry name" value="SacY-like RNA-binding domain"/>
    <property type="match status" value="1"/>
</dbReference>
<dbReference type="Pfam" id="PF00874">
    <property type="entry name" value="PRD"/>
    <property type="match status" value="2"/>
</dbReference>